<keyword evidence="6" id="KW-0814">Transposable element</keyword>
<evidence type="ECO:0000256" key="1">
    <source>
        <dbReference type="ARBA" id="ARBA00002190"/>
    </source>
</evidence>
<organism evidence="9 10">
    <name type="scientific">Candidatus Nitrosymbiomonas proteolyticus</name>
    <dbReference type="NCBI Taxonomy" id="2608984"/>
    <lineage>
        <taxon>Bacteria</taxon>
        <taxon>Bacillati</taxon>
        <taxon>Armatimonadota</taxon>
        <taxon>Armatimonadota incertae sedis</taxon>
        <taxon>Candidatus Nitrosymbiomonas</taxon>
    </lineage>
</organism>
<evidence type="ECO:0000256" key="6">
    <source>
        <dbReference type="RuleBase" id="RU365089"/>
    </source>
</evidence>
<name>A0A809SEX1_9BACT</name>
<evidence type="ECO:0000256" key="4">
    <source>
        <dbReference type="ARBA" id="ARBA00023125"/>
    </source>
</evidence>
<comment type="similarity">
    <text evidence="2 6">Belongs to the transposase mutator family.</text>
</comment>
<feature type="coiled-coil region" evidence="7">
    <location>
        <begin position="15"/>
        <end position="42"/>
    </location>
</feature>
<accession>A0A809SEX1</accession>
<dbReference type="Pfam" id="PF00872">
    <property type="entry name" value="Transposase_mut"/>
    <property type="match status" value="1"/>
</dbReference>
<evidence type="ECO:0000256" key="3">
    <source>
        <dbReference type="ARBA" id="ARBA00022578"/>
    </source>
</evidence>
<proteinExistence type="inferred from homology"/>
<keyword evidence="7" id="KW-0175">Coiled coil</keyword>
<dbReference type="InterPro" id="IPR001207">
    <property type="entry name" value="Transposase_mutator"/>
</dbReference>
<dbReference type="PANTHER" id="PTHR33217">
    <property type="entry name" value="TRANSPOSASE FOR INSERTION SEQUENCE ELEMENT IS1081"/>
    <property type="match status" value="1"/>
</dbReference>
<evidence type="ECO:0000256" key="5">
    <source>
        <dbReference type="ARBA" id="ARBA00023172"/>
    </source>
</evidence>
<gene>
    <name evidence="9" type="ORF">NPRO_18890</name>
</gene>
<protein>
    <recommendedName>
        <fullName evidence="6">Mutator family transposase</fullName>
    </recommendedName>
</protein>
<keyword evidence="4 6" id="KW-0238">DNA-binding</keyword>
<keyword evidence="5 6" id="KW-0233">DNA recombination</keyword>
<keyword evidence="3 6" id="KW-0815">Transposition</keyword>
<dbReference type="AlphaFoldDB" id="A0A809SEX1"/>
<feature type="region of interest" description="Disordered" evidence="8">
    <location>
        <begin position="346"/>
        <end position="399"/>
    </location>
</feature>
<dbReference type="PANTHER" id="PTHR33217:SF7">
    <property type="entry name" value="TRANSPOSASE FOR INSERTION SEQUENCE ELEMENT IS1081"/>
    <property type="match status" value="1"/>
</dbReference>
<evidence type="ECO:0000313" key="10">
    <source>
        <dbReference type="Proteomes" id="UP000662873"/>
    </source>
</evidence>
<comment type="function">
    <text evidence="1 6">Required for the transposition of the insertion element.</text>
</comment>
<sequence>MANNSIALLEGAEVRDMLRELVKDALSELMELEVEAQREASDRKTWRNGYRDRSWKTRVGDVELRIPKLRTGSYFPSFLEPRRGVEKALVSVIQEAYLQGVSTRAVDDLVQALGGSGISKSEVSRLCLEVEGRVREFLERPLEGSFPYLWLDATYVKVRDGSRIVSKAAVVAIGLNEEGRREVLGMRVGHAETEEFWTEFLRSVLDRGLRGTRLVVSDSHSGLKKAIERCMGCQWQRCRVHFMRNVLARVPKGRKEMVACLIRTALAQADIETTKAKWLEVAAHLEETFPEAVRLMREAMEDVLAHRAHPPGLWPQLASTNGLERLKTSLGWHPCKPSQIVLNPAPEHPKTSLGWHPCKPSQSFSTPAPEHPKTSLGWHPSKASHSLSTPAPEHPKTSLGWRPVGVSLIPGDGDLLLNLATPSTPSPYFCSASGHETNACTTRSLMQ</sequence>
<dbReference type="GO" id="GO:0003677">
    <property type="term" value="F:DNA binding"/>
    <property type="evidence" value="ECO:0007669"/>
    <property type="project" value="UniProtKB-UniRule"/>
</dbReference>
<evidence type="ECO:0000256" key="8">
    <source>
        <dbReference type="SAM" id="MobiDB-lite"/>
    </source>
</evidence>
<evidence type="ECO:0000256" key="7">
    <source>
        <dbReference type="SAM" id="Coils"/>
    </source>
</evidence>
<dbReference type="NCBIfam" id="NF033543">
    <property type="entry name" value="transpos_IS256"/>
    <property type="match status" value="1"/>
</dbReference>
<dbReference type="KEGG" id="npy:NPRO_18890"/>
<dbReference type="GO" id="GO:0004803">
    <property type="term" value="F:transposase activity"/>
    <property type="evidence" value="ECO:0007669"/>
    <property type="project" value="UniProtKB-UniRule"/>
</dbReference>
<dbReference type="GO" id="GO:0006313">
    <property type="term" value="P:DNA transposition"/>
    <property type="evidence" value="ECO:0007669"/>
    <property type="project" value="UniProtKB-UniRule"/>
</dbReference>
<dbReference type="EMBL" id="AP021858">
    <property type="protein sequence ID" value="BBO24294.1"/>
    <property type="molecule type" value="Genomic_DNA"/>
</dbReference>
<dbReference type="Proteomes" id="UP000662873">
    <property type="component" value="Chromosome"/>
</dbReference>
<evidence type="ECO:0000256" key="2">
    <source>
        <dbReference type="ARBA" id="ARBA00010961"/>
    </source>
</evidence>
<evidence type="ECO:0000313" key="9">
    <source>
        <dbReference type="EMBL" id="BBO24294.1"/>
    </source>
</evidence>
<reference evidence="9" key="1">
    <citation type="journal article" name="DNA Res.">
        <title>The physiological potential of anammox bacteria as revealed by their core genome structure.</title>
        <authorList>
            <person name="Okubo T."/>
            <person name="Toyoda A."/>
            <person name="Fukuhara K."/>
            <person name="Uchiyama I."/>
            <person name="Harigaya Y."/>
            <person name="Kuroiwa M."/>
            <person name="Suzuki T."/>
            <person name="Murakami Y."/>
            <person name="Suwa Y."/>
            <person name="Takami H."/>
        </authorList>
    </citation>
    <scope>NUCLEOTIDE SEQUENCE</scope>
    <source>
        <strain evidence="9">317325-2</strain>
    </source>
</reference>